<keyword evidence="5" id="KW-0614">Plasmid</keyword>
<keyword evidence="1" id="KW-0805">Transcription regulation</keyword>
<dbReference type="HOGENOM" id="CLU_000445_88_4_5"/>
<dbReference type="PANTHER" id="PTHR46796:SF14">
    <property type="entry name" value="TRANSCRIPTIONAL REGULATORY PROTEIN"/>
    <property type="match status" value="1"/>
</dbReference>
<reference evidence="5 6" key="1">
    <citation type="journal article" date="2011" name="J. Bacteriol.">
        <title>Complete genome sequence of the industrial strain Ketogulonicigenium vulgare WSH-001.</title>
        <authorList>
            <person name="Liu L."/>
            <person name="Li Y."/>
            <person name="Zhang J."/>
            <person name="Zhou Z."/>
            <person name="Liu J."/>
            <person name="Li X."/>
            <person name="Zhou J."/>
            <person name="Du G."/>
            <person name="Wang L."/>
            <person name="Chen J."/>
        </authorList>
    </citation>
    <scope>NUCLEOTIDE SEQUENCE [LARGE SCALE GENOMIC DNA]</scope>
    <source>
        <strain evidence="5 6">WSH-001</strain>
        <plasmid evidence="6">pKVU_100</plasmid>
    </source>
</reference>
<dbReference type="GO" id="GO:0003700">
    <property type="term" value="F:DNA-binding transcription factor activity"/>
    <property type="evidence" value="ECO:0007669"/>
    <property type="project" value="InterPro"/>
</dbReference>
<accession>F9YBA2</accession>
<protein>
    <submittedName>
        <fullName evidence="5">Putative transcriptional regulator</fullName>
    </submittedName>
</protein>
<keyword evidence="6" id="KW-1185">Reference proteome</keyword>
<dbReference type="OrthoDB" id="9814125at2"/>
<proteinExistence type="predicted"/>
<feature type="domain" description="HTH araC/xylS-type" evidence="4">
    <location>
        <begin position="191"/>
        <end position="289"/>
    </location>
</feature>
<evidence type="ECO:0000256" key="3">
    <source>
        <dbReference type="ARBA" id="ARBA00023163"/>
    </source>
</evidence>
<dbReference type="InterPro" id="IPR050204">
    <property type="entry name" value="AraC_XylS_family_regulators"/>
</dbReference>
<dbReference type="EMBL" id="CP002019">
    <property type="protein sequence ID" value="AEM42654.1"/>
    <property type="molecule type" value="Genomic_DNA"/>
</dbReference>
<keyword evidence="3" id="KW-0804">Transcription</keyword>
<evidence type="ECO:0000313" key="6">
    <source>
        <dbReference type="Proteomes" id="UP000000692"/>
    </source>
</evidence>
<dbReference type="InterPro" id="IPR018062">
    <property type="entry name" value="HTH_AraC-typ_CS"/>
</dbReference>
<dbReference type="SUPFAM" id="SSF46689">
    <property type="entry name" value="Homeodomain-like"/>
    <property type="match status" value="2"/>
</dbReference>
<dbReference type="InterPro" id="IPR009057">
    <property type="entry name" value="Homeodomain-like_sf"/>
</dbReference>
<dbReference type="InterPro" id="IPR018060">
    <property type="entry name" value="HTH_AraC"/>
</dbReference>
<dbReference type="RefSeq" id="WP_013368583.1">
    <property type="nucleotide sequence ID" value="NC_017386.1"/>
</dbReference>
<dbReference type="PROSITE" id="PS01124">
    <property type="entry name" value="HTH_ARAC_FAMILY_2"/>
    <property type="match status" value="1"/>
</dbReference>
<organism evidence="5 6">
    <name type="scientific">Ketogulonicigenium vulgare (strain WSH-001)</name>
    <dbReference type="NCBI Taxonomy" id="759362"/>
    <lineage>
        <taxon>Bacteria</taxon>
        <taxon>Pseudomonadati</taxon>
        <taxon>Pseudomonadota</taxon>
        <taxon>Alphaproteobacteria</taxon>
        <taxon>Rhodobacterales</taxon>
        <taxon>Roseobacteraceae</taxon>
        <taxon>Ketogulonicigenium</taxon>
    </lineage>
</organism>
<name>F9YBA2_KETVW</name>
<evidence type="ECO:0000256" key="1">
    <source>
        <dbReference type="ARBA" id="ARBA00023015"/>
    </source>
</evidence>
<evidence type="ECO:0000313" key="5">
    <source>
        <dbReference type="EMBL" id="AEM42654.1"/>
    </source>
</evidence>
<keyword evidence="2" id="KW-0238">DNA-binding</keyword>
<dbReference type="PANTHER" id="PTHR46796">
    <property type="entry name" value="HTH-TYPE TRANSCRIPTIONAL ACTIVATOR RHAS-RELATED"/>
    <property type="match status" value="1"/>
</dbReference>
<dbReference type="GO" id="GO:0043565">
    <property type="term" value="F:sequence-specific DNA binding"/>
    <property type="evidence" value="ECO:0007669"/>
    <property type="project" value="InterPro"/>
</dbReference>
<dbReference type="AlphaFoldDB" id="F9YBA2"/>
<dbReference type="PROSITE" id="PS00041">
    <property type="entry name" value="HTH_ARAC_FAMILY_1"/>
    <property type="match status" value="1"/>
</dbReference>
<gene>
    <name evidence="5" type="ordered locus">KVU_PA0237</name>
</gene>
<sequence length="294" mass="32797">MDRRTDFTPRMDARTRALRTLAPLSYRRFAGGIADVWRVRGEVGGGGFYVSPDPRIVIYLDQTPPTTAIRTAQNGQEQRGLQGFYIPAGVPLWSRMEVGQDFTHLDFHLDANNLHRRLADAGVHADLTQPRMLHSNSALLTLAQLAADEVRSPRHGDMMLDGLLAATLGQIFTAKAQEPASSGGLTAHQFNAVERHLRQHLNRHITVAEMADIAGISESWFAHCFRRYRGETPLRWQARLRLEAARDMITSPDISLADVAHAAGFADQAHLSRAFSKAYGQPPSAWRRLLFQQS</sequence>
<geneLocation type="plasmid" evidence="6">
    <name>pKVU_100</name>
</geneLocation>
<dbReference type="Pfam" id="PF12833">
    <property type="entry name" value="HTH_18"/>
    <property type="match status" value="1"/>
</dbReference>
<dbReference type="Gene3D" id="1.10.10.60">
    <property type="entry name" value="Homeodomain-like"/>
    <property type="match status" value="1"/>
</dbReference>
<evidence type="ECO:0000259" key="4">
    <source>
        <dbReference type="PROSITE" id="PS01124"/>
    </source>
</evidence>
<dbReference type="KEGG" id="kvl:KVU_PA0237"/>
<dbReference type="PATRIC" id="fig|759362.5.peg.2931"/>
<dbReference type="Proteomes" id="UP000000692">
    <property type="component" value="Plasmid 1"/>
</dbReference>
<dbReference type="SMART" id="SM00342">
    <property type="entry name" value="HTH_ARAC"/>
    <property type="match status" value="1"/>
</dbReference>
<evidence type="ECO:0000256" key="2">
    <source>
        <dbReference type="ARBA" id="ARBA00023125"/>
    </source>
</evidence>